<dbReference type="Proteomes" id="UP000613580">
    <property type="component" value="Unassembled WGS sequence"/>
</dbReference>
<reference evidence="1" key="1">
    <citation type="submission" date="2020-05" db="EMBL/GenBank/DDBJ databases">
        <title>Mycena genomes resolve the evolution of fungal bioluminescence.</title>
        <authorList>
            <person name="Tsai I.J."/>
        </authorList>
    </citation>
    <scope>NUCLEOTIDE SEQUENCE</scope>
    <source>
        <strain evidence="1">110903Hualien_Pintung</strain>
    </source>
</reference>
<comment type="caution">
    <text evidence="1">The sequence shown here is derived from an EMBL/GenBank/DDBJ whole genome shotgun (WGS) entry which is preliminary data.</text>
</comment>
<dbReference type="InterPro" id="IPR036047">
    <property type="entry name" value="F-box-like_dom_sf"/>
</dbReference>
<accession>A0A8H6T288</accession>
<dbReference type="AlphaFoldDB" id="A0A8H6T288"/>
<evidence type="ECO:0000313" key="1">
    <source>
        <dbReference type="EMBL" id="KAF7308125.1"/>
    </source>
</evidence>
<name>A0A8H6T288_MYCCL</name>
<protein>
    <submittedName>
        <fullName evidence="1">F-box domain-containing protein</fullName>
    </submittedName>
</protein>
<dbReference type="EMBL" id="JACAZE010000008">
    <property type="protein sequence ID" value="KAF7308125.1"/>
    <property type="molecule type" value="Genomic_DNA"/>
</dbReference>
<proteinExistence type="predicted"/>
<organism evidence="1 2">
    <name type="scientific">Mycena chlorophos</name>
    <name type="common">Agaric fungus</name>
    <name type="synonym">Agaricus chlorophos</name>
    <dbReference type="NCBI Taxonomy" id="658473"/>
    <lineage>
        <taxon>Eukaryota</taxon>
        <taxon>Fungi</taxon>
        <taxon>Dikarya</taxon>
        <taxon>Basidiomycota</taxon>
        <taxon>Agaricomycotina</taxon>
        <taxon>Agaricomycetes</taxon>
        <taxon>Agaricomycetidae</taxon>
        <taxon>Agaricales</taxon>
        <taxon>Marasmiineae</taxon>
        <taxon>Mycenaceae</taxon>
        <taxon>Mycena</taxon>
    </lineage>
</organism>
<dbReference type="Gene3D" id="1.20.1280.50">
    <property type="match status" value="1"/>
</dbReference>
<sequence>MFNLTNARYLQAISKLFLRHIPAPTVDKATNDASPEPPHTPILTLPAELLTFIFQLALESEAGTIGVFPQTAFVASHVCTRWRILVLTTPWFWTRIDFSSVWKMQQSVERSGTLPLVLRVDVTMTGYDHRSRRRAGLHAMACEALEMPTVRMRAKEVAFLVGFVSERMQRAFGAEFPNLERLWVRATRRRPVAPGQEVVEPEPEPLFSSLRILKLGASATTPDYFLHRAGDGLQTLELDTAVTADVLASLAGFPNLATLKLTLSREGGAGEQRSLKACTLPKLRFLILAERLFCQNPDLPSGTCITSCASFLSLVRLPLLVGCTLMVDRIPAGPARLMRTLDRILAAHYSAEYRRIDLRLQRDDATTRYHCGNLDFPSYHVDLSFRFFPAEWAASSAPRELILSWHHSELLEGFADVVPASLDPTASMTALPALSKTLSAISNFQLVGWEFAESSKVNSPSLRCDWATILDGLAAQSLGTMYLEDCSPVARWTRVLEEVKWRRGMKVVWVNDDAERDFSRVVASTGKPLGDQYEELGSTHGQCATEWEERRWDGFREYMAREWACDLSW</sequence>
<evidence type="ECO:0000313" key="2">
    <source>
        <dbReference type="Proteomes" id="UP000613580"/>
    </source>
</evidence>
<gene>
    <name evidence="1" type="ORF">HMN09_00660000</name>
</gene>
<keyword evidence="2" id="KW-1185">Reference proteome</keyword>
<dbReference type="SUPFAM" id="SSF81383">
    <property type="entry name" value="F-box domain"/>
    <property type="match status" value="1"/>
</dbReference>
<dbReference type="OrthoDB" id="3365698at2759"/>